<dbReference type="AlphaFoldDB" id="I3C749"/>
<evidence type="ECO:0000313" key="1">
    <source>
        <dbReference type="EMBL" id="EIJ39442.1"/>
    </source>
</evidence>
<dbReference type="EMBL" id="JH651379">
    <property type="protein sequence ID" value="EIJ39442.1"/>
    <property type="molecule type" value="Genomic_DNA"/>
</dbReference>
<dbReference type="Proteomes" id="UP000004690">
    <property type="component" value="Unassembled WGS sequence"/>
</dbReference>
<dbReference type="HOGENOM" id="CLU_083598_0_0_10"/>
<reference evidence="1 2" key="1">
    <citation type="submission" date="2012-02" db="EMBL/GenBank/DDBJ databases">
        <title>Improved High-Quality Draft genome of Joostella marina DSM 19592.</title>
        <authorList>
            <consortium name="US DOE Joint Genome Institute (JGI-PGF)"/>
            <person name="Lucas S."/>
            <person name="Copeland A."/>
            <person name="Lapidus A."/>
            <person name="Bruce D."/>
            <person name="Goodwin L."/>
            <person name="Pitluck S."/>
            <person name="Peters L."/>
            <person name="Chertkov O."/>
            <person name="Ovchinnikova G."/>
            <person name="Kyrpides N."/>
            <person name="Mavromatis K."/>
            <person name="Detter J.C."/>
            <person name="Han C."/>
            <person name="Land M."/>
            <person name="Hauser L."/>
            <person name="Markowitz V."/>
            <person name="Cheng J.-F."/>
            <person name="Hugenholtz P."/>
            <person name="Woyke T."/>
            <person name="Wu D."/>
            <person name="Tindall B."/>
            <person name="Brambilla E."/>
            <person name="Klenk H.-P."/>
            <person name="Eisen J.A."/>
        </authorList>
    </citation>
    <scope>NUCLEOTIDE SEQUENCE [LARGE SCALE GENOMIC DNA]</scope>
    <source>
        <strain evidence="1 2">DSM 19592</strain>
    </source>
</reference>
<keyword evidence="2" id="KW-1185">Reference proteome</keyword>
<evidence type="ECO:0000313" key="2">
    <source>
        <dbReference type="Proteomes" id="UP000004690"/>
    </source>
</evidence>
<gene>
    <name evidence="1" type="ORF">JoomaDRAFT_2463</name>
</gene>
<name>I3C749_9FLAO</name>
<organism evidence="1 2">
    <name type="scientific">Galbibacter orientalis DSM 19592</name>
    <dbReference type="NCBI Taxonomy" id="926559"/>
    <lineage>
        <taxon>Bacteria</taxon>
        <taxon>Pseudomonadati</taxon>
        <taxon>Bacteroidota</taxon>
        <taxon>Flavobacteriia</taxon>
        <taxon>Flavobacteriales</taxon>
        <taxon>Flavobacteriaceae</taxon>
        <taxon>Galbibacter</taxon>
    </lineage>
</organism>
<dbReference type="eggNOG" id="COG4122">
    <property type="taxonomic scope" value="Bacteria"/>
</dbReference>
<accession>I3C749</accession>
<protein>
    <submittedName>
        <fullName evidence="1">Uncharacterized protein</fullName>
    </submittedName>
</protein>
<dbReference type="STRING" id="926559.JoomaDRAFT_2463"/>
<sequence>MLSYITYLFKSTNQHGIHSPFVYCLVTKGLYKKQVLEEHSFLKNLKKSVMLSARKQKIINRAINYLNNADFVNEHENAFSSKKTTYFSLKKATLESIQKEKNNFTFFIVDDLKCNKNAQNGWEKLKNSDSFTVSIDFYNIGFLFIKKGQVKEGFCIRI</sequence>
<proteinExistence type="predicted"/>